<dbReference type="EnsemblPlants" id="OB08G12820.1">
    <property type="protein sequence ID" value="OB08G12820.1"/>
    <property type="gene ID" value="OB08G12820"/>
</dbReference>
<proteinExistence type="predicted"/>
<accession>J3MQA3</accession>
<reference evidence="1" key="2">
    <citation type="submission" date="2013-04" db="UniProtKB">
        <authorList>
            <consortium name="EnsemblPlants"/>
        </authorList>
    </citation>
    <scope>IDENTIFICATION</scope>
</reference>
<evidence type="ECO:0000313" key="2">
    <source>
        <dbReference type="Proteomes" id="UP000006038"/>
    </source>
</evidence>
<evidence type="ECO:0000313" key="1">
    <source>
        <dbReference type="EnsemblPlants" id="OB08G12820.1"/>
    </source>
</evidence>
<reference evidence="1" key="1">
    <citation type="journal article" date="2013" name="Nat. Commun.">
        <title>Whole-genome sequencing of Oryza brachyantha reveals mechanisms underlying Oryza genome evolution.</title>
        <authorList>
            <person name="Chen J."/>
            <person name="Huang Q."/>
            <person name="Gao D."/>
            <person name="Wang J."/>
            <person name="Lang Y."/>
            <person name="Liu T."/>
            <person name="Li B."/>
            <person name="Bai Z."/>
            <person name="Luis Goicoechea J."/>
            <person name="Liang C."/>
            <person name="Chen C."/>
            <person name="Zhang W."/>
            <person name="Sun S."/>
            <person name="Liao Y."/>
            <person name="Zhang X."/>
            <person name="Yang L."/>
            <person name="Song C."/>
            <person name="Wang M."/>
            <person name="Shi J."/>
            <person name="Liu G."/>
            <person name="Liu J."/>
            <person name="Zhou H."/>
            <person name="Zhou W."/>
            <person name="Yu Q."/>
            <person name="An N."/>
            <person name="Chen Y."/>
            <person name="Cai Q."/>
            <person name="Wang B."/>
            <person name="Liu B."/>
            <person name="Min J."/>
            <person name="Huang Y."/>
            <person name="Wu H."/>
            <person name="Li Z."/>
            <person name="Zhang Y."/>
            <person name="Yin Y."/>
            <person name="Song W."/>
            <person name="Jiang J."/>
            <person name="Jackson S.A."/>
            <person name="Wing R.A."/>
            <person name="Wang J."/>
            <person name="Chen M."/>
        </authorList>
    </citation>
    <scope>NUCLEOTIDE SEQUENCE [LARGE SCALE GENOMIC DNA]</scope>
    <source>
        <strain evidence="1">cv. IRGC 101232</strain>
    </source>
</reference>
<dbReference type="HOGENOM" id="CLU_2820155_0_0_1"/>
<organism evidence="1">
    <name type="scientific">Oryza brachyantha</name>
    <name type="common">malo sina</name>
    <dbReference type="NCBI Taxonomy" id="4533"/>
    <lineage>
        <taxon>Eukaryota</taxon>
        <taxon>Viridiplantae</taxon>
        <taxon>Streptophyta</taxon>
        <taxon>Embryophyta</taxon>
        <taxon>Tracheophyta</taxon>
        <taxon>Spermatophyta</taxon>
        <taxon>Magnoliopsida</taxon>
        <taxon>Liliopsida</taxon>
        <taxon>Poales</taxon>
        <taxon>Poaceae</taxon>
        <taxon>BOP clade</taxon>
        <taxon>Oryzoideae</taxon>
        <taxon>Oryzeae</taxon>
        <taxon>Oryzinae</taxon>
        <taxon>Oryza</taxon>
    </lineage>
</organism>
<dbReference type="AlphaFoldDB" id="J3MQA3"/>
<keyword evidence="2" id="KW-1185">Reference proteome</keyword>
<name>J3MQA3_ORYBR</name>
<dbReference type="Proteomes" id="UP000006038">
    <property type="component" value="Chromosome 8"/>
</dbReference>
<dbReference type="OMA" id="PTPLHRM"/>
<protein>
    <submittedName>
        <fullName evidence="1">Uncharacterized protein</fullName>
    </submittedName>
</protein>
<dbReference type="Gramene" id="OB08G12820.1">
    <property type="protein sequence ID" value="OB08G12820.1"/>
    <property type="gene ID" value="OB08G12820"/>
</dbReference>
<sequence>SGARLGGCQLTPDIRVDLATAAAAIDDCATLLLRAAGGAPTPLHRMVLLDRDRAVLALRLAMLLLPS</sequence>